<keyword evidence="1 2" id="KW-0238">DNA-binding</keyword>
<dbReference type="EMBL" id="DVFI01000020">
    <property type="protein sequence ID" value="HIQ62239.1"/>
    <property type="molecule type" value="Genomic_DNA"/>
</dbReference>
<evidence type="ECO:0000313" key="5">
    <source>
        <dbReference type="Proteomes" id="UP000886819"/>
    </source>
</evidence>
<comment type="caution">
    <text evidence="4">The sequence shown here is derived from an EMBL/GenBank/DDBJ whole genome shotgun (WGS) entry which is preliminary data.</text>
</comment>
<protein>
    <submittedName>
        <fullName evidence="4">TetR/AcrR family transcriptional regulator</fullName>
    </submittedName>
</protein>
<sequence>MKLLKEEMRQRIVEAARDEFFQSGYARASMRAIAQQAGMTVGNIYLYFPGKEQLFDAIVGETVRQIQEITRLPSANNDTIRKMADALRATFVQNRVEFMILVTRSSGSKYENYKQMLITLAQRRMREEFVARGYEALYDPLAVAIMEGLMEIFRTYDGDEKRLEQSLVCFLNYMLGGLLPPGSN</sequence>
<dbReference type="PANTHER" id="PTHR30055:SF226">
    <property type="entry name" value="HTH-TYPE TRANSCRIPTIONAL REGULATOR PKSA"/>
    <property type="match status" value="1"/>
</dbReference>
<organism evidence="4 5">
    <name type="scientific">Candidatus Avichristensenella intestinipullorum</name>
    <dbReference type="NCBI Taxonomy" id="2840693"/>
    <lineage>
        <taxon>Bacteria</taxon>
        <taxon>Bacillati</taxon>
        <taxon>Bacillota</taxon>
        <taxon>Clostridia</taxon>
        <taxon>Candidatus Avichristensenella</taxon>
    </lineage>
</organism>
<dbReference type="GO" id="GO:0000976">
    <property type="term" value="F:transcription cis-regulatory region binding"/>
    <property type="evidence" value="ECO:0007669"/>
    <property type="project" value="TreeGrafter"/>
</dbReference>
<dbReference type="AlphaFoldDB" id="A0A9D1CJ23"/>
<reference evidence="4" key="2">
    <citation type="journal article" date="2021" name="PeerJ">
        <title>Extensive microbial diversity within the chicken gut microbiome revealed by metagenomics and culture.</title>
        <authorList>
            <person name="Gilroy R."/>
            <person name="Ravi A."/>
            <person name="Getino M."/>
            <person name="Pursley I."/>
            <person name="Horton D.L."/>
            <person name="Alikhan N.F."/>
            <person name="Baker D."/>
            <person name="Gharbi K."/>
            <person name="Hall N."/>
            <person name="Watson M."/>
            <person name="Adriaenssens E.M."/>
            <person name="Foster-Nyarko E."/>
            <person name="Jarju S."/>
            <person name="Secka A."/>
            <person name="Antonio M."/>
            <person name="Oren A."/>
            <person name="Chaudhuri R.R."/>
            <person name="La Ragione R."/>
            <person name="Hildebrand F."/>
            <person name="Pallen M.J."/>
        </authorList>
    </citation>
    <scope>NUCLEOTIDE SEQUENCE</scope>
    <source>
        <strain evidence="4">ChiHile30-977</strain>
    </source>
</reference>
<dbReference type="PRINTS" id="PR00455">
    <property type="entry name" value="HTHTETR"/>
</dbReference>
<gene>
    <name evidence="4" type="ORF">IAA66_01470</name>
</gene>
<dbReference type="GO" id="GO:0003700">
    <property type="term" value="F:DNA-binding transcription factor activity"/>
    <property type="evidence" value="ECO:0007669"/>
    <property type="project" value="TreeGrafter"/>
</dbReference>
<evidence type="ECO:0000256" key="2">
    <source>
        <dbReference type="PROSITE-ProRule" id="PRU00335"/>
    </source>
</evidence>
<accession>A0A9D1CJ23</accession>
<dbReference type="PROSITE" id="PS50977">
    <property type="entry name" value="HTH_TETR_2"/>
    <property type="match status" value="1"/>
</dbReference>
<dbReference type="Pfam" id="PF00440">
    <property type="entry name" value="TetR_N"/>
    <property type="match status" value="1"/>
</dbReference>
<reference evidence="4" key="1">
    <citation type="submission" date="2020-10" db="EMBL/GenBank/DDBJ databases">
        <authorList>
            <person name="Gilroy R."/>
        </authorList>
    </citation>
    <scope>NUCLEOTIDE SEQUENCE</scope>
    <source>
        <strain evidence="4">ChiHile30-977</strain>
    </source>
</reference>
<dbReference type="InterPro" id="IPR009057">
    <property type="entry name" value="Homeodomain-like_sf"/>
</dbReference>
<proteinExistence type="predicted"/>
<dbReference type="SUPFAM" id="SSF46689">
    <property type="entry name" value="Homeodomain-like"/>
    <property type="match status" value="1"/>
</dbReference>
<evidence type="ECO:0000259" key="3">
    <source>
        <dbReference type="PROSITE" id="PS50977"/>
    </source>
</evidence>
<name>A0A9D1CJ23_9FIRM</name>
<dbReference type="InterPro" id="IPR001647">
    <property type="entry name" value="HTH_TetR"/>
</dbReference>
<dbReference type="Proteomes" id="UP000886819">
    <property type="component" value="Unassembled WGS sequence"/>
</dbReference>
<evidence type="ECO:0000256" key="1">
    <source>
        <dbReference type="ARBA" id="ARBA00023125"/>
    </source>
</evidence>
<dbReference type="Gene3D" id="1.10.357.10">
    <property type="entry name" value="Tetracycline Repressor, domain 2"/>
    <property type="match status" value="1"/>
</dbReference>
<feature type="DNA-binding region" description="H-T-H motif" evidence="2">
    <location>
        <begin position="29"/>
        <end position="48"/>
    </location>
</feature>
<dbReference type="PANTHER" id="PTHR30055">
    <property type="entry name" value="HTH-TYPE TRANSCRIPTIONAL REGULATOR RUTR"/>
    <property type="match status" value="1"/>
</dbReference>
<feature type="domain" description="HTH tetR-type" evidence="3">
    <location>
        <begin position="6"/>
        <end position="66"/>
    </location>
</feature>
<dbReference type="InterPro" id="IPR050109">
    <property type="entry name" value="HTH-type_TetR-like_transc_reg"/>
</dbReference>
<evidence type="ECO:0000313" key="4">
    <source>
        <dbReference type="EMBL" id="HIQ62239.1"/>
    </source>
</evidence>